<accession>S4NZJ3</accession>
<organism evidence="1">
    <name type="scientific">Pararge aegeria</name>
    <name type="common">speckled wood butterfly</name>
    <dbReference type="NCBI Taxonomy" id="116150"/>
    <lineage>
        <taxon>Eukaryota</taxon>
        <taxon>Metazoa</taxon>
        <taxon>Ecdysozoa</taxon>
        <taxon>Arthropoda</taxon>
        <taxon>Hexapoda</taxon>
        <taxon>Insecta</taxon>
        <taxon>Pterygota</taxon>
        <taxon>Neoptera</taxon>
        <taxon>Endopterygota</taxon>
        <taxon>Lepidoptera</taxon>
        <taxon>Glossata</taxon>
        <taxon>Ditrysia</taxon>
        <taxon>Papilionoidea</taxon>
        <taxon>Nymphalidae</taxon>
        <taxon>Satyrinae</taxon>
        <taxon>Satyrini</taxon>
        <taxon>Parargina</taxon>
        <taxon>Pararge</taxon>
    </lineage>
</organism>
<name>S4NZJ3_9NEOP</name>
<feature type="non-terminal residue" evidence="1">
    <location>
        <position position="1"/>
    </location>
</feature>
<reference evidence="1" key="1">
    <citation type="journal article" date="2013" name="BMC Genomics">
        <title>Unscrambling butterfly oogenesis.</title>
        <authorList>
            <person name="Carter J.M."/>
            <person name="Baker S.C."/>
            <person name="Pink R."/>
            <person name="Carter D.R."/>
            <person name="Collins A."/>
            <person name="Tomlin J."/>
            <person name="Gibbs M."/>
            <person name="Breuker C.J."/>
        </authorList>
    </citation>
    <scope>NUCLEOTIDE SEQUENCE</scope>
    <source>
        <tissue evidence="1">Ovary</tissue>
    </source>
</reference>
<evidence type="ECO:0000313" key="1">
    <source>
        <dbReference type="EMBL" id="JAA81243.1"/>
    </source>
</evidence>
<proteinExistence type="predicted"/>
<dbReference type="AlphaFoldDB" id="S4NZJ3"/>
<protein>
    <submittedName>
        <fullName evidence="1">Uncharacterized protein</fullName>
    </submittedName>
</protein>
<sequence length="81" mass="9487">FRIIKYGIKKQKHKEHKLRLCSDKRNLTRVTGYNLAVTCGTQNSQVKRISVPRFLIQTDSKQSFFLASVRYCAFMIGKMFL</sequence>
<feature type="non-terminal residue" evidence="1">
    <location>
        <position position="81"/>
    </location>
</feature>
<reference evidence="1" key="2">
    <citation type="submission" date="2013-05" db="EMBL/GenBank/DDBJ databases">
        <authorList>
            <person name="Carter J.-M."/>
            <person name="Baker S.C."/>
            <person name="Pink R."/>
            <person name="Carter D.R.F."/>
            <person name="Collins A."/>
            <person name="Tomlin J."/>
            <person name="Gibbs M."/>
            <person name="Breuker C.J."/>
        </authorList>
    </citation>
    <scope>NUCLEOTIDE SEQUENCE</scope>
    <source>
        <tissue evidence="1">Ovary</tissue>
    </source>
</reference>
<dbReference type="EMBL" id="GAIX01011317">
    <property type="protein sequence ID" value="JAA81243.1"/>
    <property type="molecule type" value="Transcribed_RNA"/>
</dbReference>